<proteinExistence type="predicted"/>
<accession>X0UAJ7</accession>
<feature type="non-terminal residue" evidence="1">
    <location>
        <position position="62"/>
    </location>
</feature>
<evidence type="ECO:0000313" key="1">
    <source>
        <dbReference type="EMBL" id="GAF96351.1"/>
    </source>
</evidence>
<organism evidence="1">
    <name type="scientific">marine sediment metagenome</name>
    <dbReference type="NCBI Taxonomy" id="412755"/>
    <lineage>
        <taxon>unclassified sequences</taxon>
        <taxon>metagenomes</taxon>
        <taxon>ecological metagenomes</taxon>
    </lineage>
</organism>
<name>X0UAJ7_9ZZZZ</name>
<reference evidence="1" key="1">
    <citation type="journal article" date="2014" name="Front. Microbiol.">
        <title>High frequency of phylogenetically diverse reductive dehalogenase-homologous genes in deep subseafloor sedimentary metagenomes.</title>
        <authorList>
            <person name="Kawai M."/>
            <person name="Futagami T."/>
            <person name="Toyoda A."/>
            <person name="Takaki Y."/>
            <person name="Nishi S."/>
            <person name="Hori S."/>
            <person name="Arai W."/>
            <person name="Tsubouchi T."/>
            <person name="Morono Y."/>
            <person name="Uchiyama I."/>
            <person name="Ito T."/>
            <person name="Fujiyama A."/>
            <person name="Inagaki F."/>
            <person name="Takami H."/>
        </authorList>
    </citation>
    <scope>NUCLEOTIDE SEQUENCE</scope>
    <source>
        <strain evidence="1">Expedition CK06-06</strain>
    </source>
</reference>
<dbReference type="AlphaFoldDB" id="X0UAJ7"/>
<dbReference type="EMBL" id="BARS01010693">
    <property type="protein sequence ID" value="GAF96351.1"/>
    <property type="molecule type" value="Genomic_DNA"/>
</dbReference>
<comment type="caution">
    <text evidence="1">The sequence shown here is derived from an EMBL/GenBank/DDBJ whole genome shotgun (WGS) entry which is preliminary data.</text>
</comment>
<sequence>MRRQSILVVAMVVFVAMLSGLVNTAYADDTYWIGTTGDWFDPGNWLYKVPESGDWAKGEFRP</sequence>
<gene>
    <name evidence="1" type="ORF">S01H1_19723</name>
</gene>
<protein>
    <submittedName>
        <fullName evidence="1">Uncharacterized protein</fullName>
    </submittedName>
</protein>